<name>A0A553HID5_9PEZI</name>
<accession>A0A553HID5</accession>
<dbReference type="OrthoDB" id="4761646at2759"/>
<evidence type="ECO:0000256" key="1">
    <source>
        <dbReference type="SAM" id="MobiDB-lite"/>
    </source>
</evidence>
<proteinExistence type="predicted"/>
<dbReference type="Proteomes" id="UP000319160">
    <property type="component" value="Unassembled WGS sequence"/>
</dbReference>
<feature type="region of interest" description="Disordered" evidence="1">
    <location>
        <begin position="1"/>
        <end position="52"/>
    </location>
</feature>
<evidence type="ECO:0000313" key="2">
    <source>
        <dbReference type="EMBL" id="TRX87705.1"/>
    </source>
</evidence>
<keyword evidence="3" id="KW-1185">Reference proteome</keyword>
<reference evidence="3" key="1">
    <citation type="submission" date="2019-06" db="EMBL/GenBank/DDBJ databases">
        <title>Draft genome sequence of the griseofulvin-producing fungus Xylaria cubensis strain G536.</title>
        <authorList>
            <person name="Mead M.E."/>
            <person name="Raja H.A."/>
            <person name="Steenwyk J.L."/>
            <person name="Knowles S.L."/>
            <person name="Oberlies N.H."/>
            <person name="Rokas A."/>
        </authorList>
    </citation>
    <scope>NUCLEOTIDE SEQUENCE [LARGE SCALE GENOMIC DNA]</scope>
    <source>
        <strain evidence="3">G536</strain>
    </source>
</reference>
<gene>
    <name evidence="2" type="ORF">FHL15_011404</name>
</gene>
<dbReference type="EMBL" id="VFLP01000147">
    <property type="protein sequence ID" value="TRX87705.1"/>
    <property type="molecule type" value="Genomic_DNA"/>
</dbReference>
<dbReference type="AlphaFoldDB" id="A0A553HID5"/>
<sequence length="417" mass="47033">MTSNPLLEIADPAQNESGTGRPREWLPWYRSSTPPGWKSRGEPEGISSEPTNFGDAQALEKIEKLVNDTWQKKFNEQPYSSFYMISWLMRQAGVTGEELWQKPRALSKSLVSEEQLDKSNLNALTYGCGRCTTFTIQVAEALEDGQDVGAIKGLPRLQWEYHDVSRHRLARCKNTGLVIHSSSPRGFLTVPPDGETIEVDGEYPRSEKLSYNNDGISKLKQLQKAEVIALKSSTGWITKAKGLTVCLNELAADKDLKPLCFFRHAVDEPSGIVTVYYGMIVFVLKKKQLQLRRSRDDVVPVTFYWDPNDPDKEDTVVFNYEEHESSLGPNYHTILADFITRNAGPSGAEQWAISAAKFNVFWRSACNLWGLPRVTRFARFLTAIEADRHGQSGVRIFQDCYSATRTHQDLDGNGPFE</sequence>
<comment type="caution">
    <text evidence="2">The sequence shown here is derived from an EMBL/GenBank/DDBJ whole genome shotgun (WGS) entry which is preliminary data.</text>
</comment>
<protein>
    <submittedName>
        <fullName evidence="2">Uncharacterized protein</fullName>
    </submittedName>
</protein>
<evidence type="ECO:0000313" key="3">
    <source>
        <dbReference type="Proteomes" id="UP000319160"/>
    </source>
</evidence>
<organism evidence="2 3">
    <name type="scientific">Xylaria flabelliformis</name>
    <dbReference type="NCBI Taxonomy" id="2512241"/>
    <lineage>
        <taxon>Eukaryota</taxon>
        <taxon>Fungi</taxon>
        <taxon>Dikarya</taxon>
        <taxon>Ascomycota</taxon>
        <taxon>Pezizomycotina</taxon>
        <taxon>Sordariomycetes</taxon>
        <taxon>Xylariomycetidae</taxon>
        <taxon>Xylariales</taxon>
        <taxon>Xylariaceae</taxon>
        <taxon>Xylaria</taxon>
    </lineage>
</organism>